<feature type="coiled-coil region" evidence="15">
    <location>
        <begin position="3257"/>
        <end position="3291"/>
    </location>
</feature>
<keyword evidence="8" id="KW-0547">Nucleotide-binding</keyword>
<evidence type="ECO:0000256" key="4">
    <source>
        <dbReference type="ARBA" id="ARBA00022197"/>
    </source>
</evidence>
<dbReference type="InterPro" id="IPR042228">
    <property type="entry name" value="Dynein_linker_3"/>
</dbReference>
<keyword evidence="19" id="KW-1185">Reference proteome</keyword>
<dbReference type="InterPro" id="IPR041228">
    <property type="entry name" value="Dynein_C"/>
</dbReference>
<dbReference type="OMA" id="NERQMTR"/>
<dbReference type="FunFam" id="1.10.472.130:FF:000002">
    <property type="entry name" value="Cytoplasmic dynein heavy chain 1"/>
    <property type="match status" value="1"/>
</dbReference>
<evidence type="ECO:0000256" key="14">
    <source>
        <dbReference type="ARBA" id="ARBA00033439"/>
    </source>
</evidence>
<dbReference type="FunFam" id="1.10.8.710:FF:000005">
    <property type="entry name" value="Cytoplasmic dynein heavy chain 1"/>
    <property type="match status" value="1"/>
</dbReference>
<dbReference type="Gene3D" id="1.10.287.2620">
    <property type="match status" value="1"/>
</dbReference>
<dbReference type="FunFam" id="1.10.8.720:FF:000003">
    <property type="entry name" value="Cytoplasmic dynein heavy chain 2"/>
    <property type="match status" value="1"/>
</dbReference>
<evidence type="ECO:0000259" key="17">
    <source>
        <dbReference type="SMART" id="SM00382"/>
    </source>
</evidence>
<keyword evidence="13" id="KW-0206">Cytoskeleton</keyword>
<dbReference type="GO" id="GO:0007018">
    <property type="term" value="P:microtubule-based movement"/>
    <property type="evidence" value="ECO:0007669"/>
    <property type="project" value="InterPro"/>
</dbReference>
<evidence type="ECO:0000256" key="10">
    <source>
        <dbReference type="ARBA" id="ARBA00023017"/>
    </source>
</evidence>
<comment type="similarity">
    <text evidence="2">Belongs to the dynein heavy chain family.</text>
</comment>
<dbReference type="FunFam" id="3.20.180.20:FF:000002">
    <property type="entry name" value="Cytoplasmic dynein heavy chain 1"/>
    <property type="match status" value="1"/>
</dbReference>
<dbReference type="InterPro" id="IPR024743">
    <property type="entry name" value="Dynein_HC_stalk"/>
</dbReference>
<evidence type="ECO:0000256" key="1">
    <source>
        <dbReference type="ARBA" id="ARBA00004245"/>
    </source>
</evidence>
<dbReference type="Pfam" id="PF12780">
    <property type="entry name" value="AAA_8"/>
    <property type="match status" value="1"/>
</dbReference>
<evidence type="ECO:0000256" key="11">
    <source>
        <dbReference type="ARBA" id="ARBA00023054"/>
    </source>
</evidence>
<dbReference type="Pfam" id="PF08385">
    <property type="entry name" value="DHC_N1"/>
    <property type="match status" value="1"/>
</dbReference>
<dbReference type="GO" id="GO:0051959">
    <property type="term" value="F:dynein light intermediate chain binding"/>
    <property type="evidence" value="ECO:0007669"/>
    <property type="project" value="InterPro"/>
</dbReference>
<dbReference type="FunFam" id="1.20.140.100:FF:000002">
    <property type="entry name" value="Cytoplasmic dynein heavy chain 1"/>
    <property type="match status" value="1"/>
</dbReference>
<evidence type="ECO:0000256" key="9">
    <source>
        <dbReference type="ARBA" id="ARBA00022840"/>
    </source>
</evidence>
<dbReference type="FunFam" id="3.40.50.300:FF:000071">
    <property type="entry name" value="Cytoplasmic dynein heavy chain 1"/>
    <property type="match status" value="1"/>
</dbReference>
<dbReference type="Proteomes" id="UP000070544">
    <property type="component" value="Unassembled WGS sequence"/>
</dbReference>
<dbReference type="InterPro" id="IPR043157">
    <property type="entry name" value="Dynein_AAA1S"/>
</dbReference>
<evidence type="ECO:0000256" key="12">
    <source>
        <dbReference type="ARBA" id="ARBA00023175"/>
    </source>
</evidence>
<dbReference type="InterPro" id="IPR026983">
    <property type="entry name" value="DHC"/>
</dbReference>
<dbReference type="Gene3D" id="1.10.8.720">
    <property type="entry name" value="Region D6 of dynein motor"/>
    <property type="match status" value="1"/>
</dbReference>
<dbReference type="Pfam" id="PF12777">
    <property type="entry name" value="MT"/>
    <property type="match status" value="1"/>
</dbReference>
<dbReference type="FunFam" id="1.20.58.1120:FF:000003">
    <property type="entry name" value="Cytoplasmic dynein heavy chain 1"/>
    <property type="match status" value="1"/>
</dbReference>
<keyword evidence="6" id="KW-0493">Microtubule</keyword>
<dbReference type="InterPro" id="IPR042222">
    <property type="entry name" value="Dynein_2_N"/>
</dbReference>
<dbReference type="Gene3D" id="1.20.58.1120">
    <property type="match status" value="1"/>
</dbReference>
<dbReference type="GO" id="GO:0005858">
    <property type="term" value="C:axonemal dynein complex"/>
    <property type="evidence" value="ECO:0007669"/>
    <property type="project" value="TreeGrafter"/>
</dbReference>
<evidence type="ECO:0000313" key="19">
    <source>
        <dbReference type="Proteomes" id="UP000070544"/>
    </source>
</evidence>
<dbReference type="InterPro" id="IPR024317">
    <property type="entry name" value="Dynein_heavy_chain_D4_dom"/>
</dbReference>
<dbReference type="Gene3D" id="3.20.180.20">
    <property type="entry name" value="Dynein heavy chain, N-terminal domain 2"/>
    <property type="match status" value="1"/>
</dbReference>
<dbReference type="Gene3D" id="1.20.140.100">
    <property type="entry name" value="Dynein heavy chain, N-terminal domain 2"/>
    <property type="match status" value="1"/>
</dbReference>
<feature type="domain" description="AAA+ ATPase" evidence="17">
    <location>
        <begin position="2035"/>
        <end position="2186"/>
    </location>
</feature>
<dbReference type="InterPro" id="IPR013602">
    <property type="entry name" value="Dynein_heavy_linker"/>
</dbReference>
<dbReference type="Gene3D" id="6.10.140.1060">
    <property type="match status" value="1"/>
</dbReference>
<evidence type="ECO:0000256" key="16">
    <source>
        <dbReference type="SAM" id="MobiDB-lite"/>
    </source>
</evidence>
<evidence type="ECO:0000256" key="6">
    <source>
        <dbReference type="ARBA" id="ARBA00022701"/>
    </source>
</evidence>
<feature type="region of interest" description="Disordered" evidence="16">
    <location>
        <begin position="761"/>
        <end position="788"/>
    </location>
</feature>
<dbReference type="Gene3D" id="3.40.50.300">
    <property type="entry name" value="P-loop containing nucleotide triphosphate hydrolases"/>
    <property type="match status" value="5"/>
</dbReference>
<comment type="subunit">
    <text evidence="3">Consists of at least two heavy chains and a number of intermediate and light chains.</text>
</comment>
<dbReference type="InterPro" id="IPR035706">
    <property type="entry name" value="AAA_9"/>
</dbReference>
<dbReference type="FunFam" id="3.40.50.300:FF:000373">
    <property type="entry name" value="Cytoplasmic dynein heavy chain 2"/>
    <property type="match status" value="1"/>
</dbReference>
<organism evidence="18 19">
    <name type="scientific">Gonapodya prolifera (strain JEL478)</name>
    <name type="common">Monoblepharis prolifera</name>
    <dbReference type="NCBI Taxonomy" id="1344416"/>
    <lineage>
        <taxon>Eukaryota</taxon>
        <taxon>Fungi</taxon>
        <taxon>Fungi incertae sedis</taxon>
        <taxon>Chytridiomycota</taxon>
        <taxon>Chytridiomycota incertae sedis</taxon>
        <taxon>Monoblepharidomycetes</taxon>
        <taxon>Monoblepharidales</taxon>
        <taxon>Gonapodyaceae</taxon>
        <taxon>Gonapodya</taxon>
    </lineage>
</organism>
<comment type="subcellular location">
    <subcellularLocation>
        <location evidence="1">Cytoplasm</location>
        <location evidence="1">Cytoskeleton</location>
    </subcellularLocation>
</comment>
<dbReference type="Pfam" id="PF08393">
    <property type="entry name" value="DHC_N2"/>
    <property type="match status" value="1"/>
</dbReference>
<dbReference type="Pfam" id="PF12781">
    <property type="entry name" value="AAA_9"/>
    <property type="match status" value="1"/>
</dbReference>
<gene>
    <name evidence="18" type="ORF">M427DRAFT_130976</name>
</gene>
<dbReference type="Pfam" id="PF17852">
    <property type="entry name" value="Dynein_AAA_lid"/>
    <property type="match status" value="1"/>
</dbReference>
<dbReference type="Gene3D" id="1.20.920.20">
    <property type="match status" value="2"/>
</dbReference>
<dbReference type="Pfam" id="PF03028">
    <property type="entry name" value="Dynein_heavy"/>
    <property type="match status" value="1"/>
</dbReference>
<dbReference type="PANTHER" id="PTHR46532">
    <property type="entry name" value="MALE FERTILITY FACTOR KL5"/>
    <property type="match status" value="1"/>
</dbReference>
<evidence type="ECO:0000256" key="13">
    <source>
        <dbReference type="ARBA" id="ARBA00023212"/>
    </source>
</evidence>
<dbReference type="STRING" id="1344416.A0A139AWB6"/>
<dbReference type="InterPro" id="IPR035699">
    <property type="entry name" value="AAA_6"/>
</dbReference>
<feature type="domain" description="AAA+ ATPase" evidence="17">
    <location>
        <begin position="2756"/>
        <end position="2922"/>
    </location>
</feature>
<dbReference type="Gene3D" id="1.10.8.710">
    <property type="match status" value="1"/>
</dbReference>
<dbReference type="InterPro" id="IPR004273">
    <property type="entry name" value="Dynein_heavy_D6_P-loop"/>
</dbReference>
<dbReference type="FunFam" id="1.20.920.30:FF:000001">
    <property type="entry name" value="Cytoplasmic dynein heavy chain 1"/>
    <property type="match status" value="1"/>
</dbReference>
<evidence type="ECO:0000256" key="2">
    <source>
        <dbReference type="ARBA" id="ARBA00008887"/>
    </source>
</evidence>
<name>A0A139AWB6_GONPJ</name>
<dbReference type="PANTHER" id="PTHR46532:SF4">
    <property type="entry name" value="AAA+ ATPASE DOMAIN-CONTAINING PROTEIN"/>
    <property type="match status" value="1"/>
</dbReference>
<keyword evidence="12" id="KW-0505">Motor protein</keyword>
<keyword evidence="10" id="KW-0243">Dynein</keyword>
<dbReference type="FunFam" id="1.20.1270.280:FF:000004">
    <property type="entry name" value="Cytoplasmic dynein heavy chain 2"/>
    <property type="match status" value="1"/>
</dbReference>
<dbReference type="FunFam" id="1.10.287.2620:FF:000001">
    <property type="entry name" value="Cytoplasmic dynein heavy chain 1"/>
    <property type="match status" value="1"/>
</dbReference>
<dbReference type="OrthoDB" id="447173at2759"/>
<dbReference type="FunFam" id="1.20.920.20:FF:000002">
    <property type="entry name" value="Cytoplasmic dynein 1 heavy chain"/>
    <property type="match status" value="1"/>
</dbReference>
<feature type="coiled-coil region" evidence="15">
    <location>
        <begin position="3007"/>
        <end position="3080"/>
    </location>
</feature>
<dbReference type="EMBL" id="KQ965734">
    <property type="protein sequence ID" value="KXS20765.1"/>
    <property type="molecule type" value="Genomic_DNA"/>
</dbReference>
<dbReference type="FunFam" id="3.40.50.300:FF:000122">
    <property type="entry name" value="Cytoplasmic dynein 1 heavy chain"/>
    <property type="match status" value="1"/>
</dbReference>
<keyword evidence="7" id="KW-0677">Repeat</keyword>
<feature type="domain" description="AAA+ ATPase" evidence="17">
    <location>
        <begin position="2414"/>
        <end position="2564"/>
    </location>
</feature>
<keyword evidence="9" id="KW-0067">ATP-binding</keyword>
<dbReference type="InterPro" id="IPR054354">
    <property type="entry name" value="DYNC2H1-like_lid"/>
</dbReference>
<dbReference type="Gene3D" id="1.20.920.30">
    <property type="match status" value="1"/>
</dbReference>
<dbReference type="InterPro" id="IPR041658">
    <property type="entry name" value="AAA_lid_11"/>
</dbReference>
<dbReference type="GO" id="GO:0008569">
    <property type="term" value="F:minus-end-directed microtubule motor activity"/>
    <property type="evidence" value="ECO:0007669"/>
    <property type="project" value="InterPro"/>
</dbReference>
<dbReference type="InterPro" id="IPR027417">
    <property type="entry name" value="P-loop_NTPase"/>
</dbReference>
<dbReference type="Pfam" id="PF12775">
    <property type="entry name" value="AAA_7"/>
    <property type="match status" value="1"/>
</dbReference>
<dbReference type="CDD" id="cd00009">
    <property type="entry name" value="AAA"/>
    <property type="match status" value="2"/>
</dbReference>
<keyword evidence="5" id="KW-0963">Cytoplasm</keyword>
<dbReference type="Pfam" id="PF22597">
    <property type="entry name" value="DYN_lid"/>
    <property type="match status" value="1"/>
</dbReference>
<reference evidence="18 19" key="1">
    <citation type="journal article" date="2015" name="Genome Biol. Evol.">
        <title>Phylogenomic analyses indicate that early fungi evolved digesting cell walls of algal ancestors of land plants.</title>
        <authorList>
            <person name="Chang Y."/>
            <person name="Wang S."/>
            <person name="Sekimoto S."/>
            <person name="Aerts A.L."/>
            <person name="Choi C."/>
            <person name="Clum A."/>
            <person name="LaButti K.M."/>
            <person name="Lindquist E.A."/>
            <person name="Yee Ngan C."/>
            <person name="Ohm R.A."/>
            <person name="Salamov A.A."/>
            <person name="Grigoriev I.V."/>
            <person name="Spatafora J.W."/>
            <person name="Berbee M.L."/>
        </authorList>
    </citation>
    <scope>NUCLEOTIDE SEQUENCE [LARGE SCALE GENOMIC DNA]</scope>
    <source>
        <strain evidence="18 19">JEL478</strain>
    </source>
</reference>
<dbReference type="InterPro" id="IPR013594">
    <property type="entry name" value="Dynein_heavy_tail"/>
</dbReference>
<dbReference type="GO" id="GO:0045505">
    <property type="term" value="F:dynein intermediate chain binding"/>
    <property type="evidence" value="ECO:0007669"/>
    <property type="project" value="InterPro"/>
</dbReference>
<evidence type="ECO:0000256" key="5">
    <source>
        <dbReference type="ARBA" id="ARBA00022490"/>
    </source>
</evidence>
<proteinExistence type="inferred from homology"/>
<evidence type="ECO:0000256" key="3">
    <source>
        <dbReference type="ARBA" id="ARBA00011655"/>
    </source>
</evidence>
<dbReference type="GO" id="GO:0005874">
    <property type="term" value="C:microtubule"/>
    <property type="evidence" value="ECO:0007669"/>
    <property type="project" value="UniProtKB-KW"/>
</dbReference>
<dbReference type="InterPro" id="IPR042219">
    <property type="entry name" value="AAA_lid_11_sf"/>
</dbReference>
<dbReference type="SMART" id="SM00382">
    <property type="entry name" value="AAA"/>
    <property type="match status" value="4"/>
</dbReference>
<feature type="compositionally biased region" description="Polar residues" evidence="16">
    <location>
        <begin position="761"/>
        <end position="770"/>
    </location>
</feature>
<evidence type="ECO:0000256" key="8">
    <source>
        <dbReference type="ARBA" id="ARBA00022741"/>
    </source>
</evidence>
<dbReference type="Gene3D" id="1.20.1270.280">
    <property type="match status" value="1"/>
</dbReference>
<dbReference type="InterPro" id="IPR041466">
    <property type="entry name" value="Dynein_AAA5_ext"/>
</dbReference>
<dbReference type="FunFam" id="3.40.50.300:FF:000517">
    <property type="entry name" value="Cytoplasmic dynein heavy chain 1"/>
    <property type="match status" value="1"/>
</dbReference>
<feature type="domain" description="AAA+ ATPase" evidence="17">
    <location>
        <begin position="1732"/>
        <end position="1866"/>
    </location>
</feature>
<dbReference type="Pfam" id="PF18198">
    <property type="entry name" value="AAA_lid_11"/>
    <property type="match status" value="1"/>
</dbReference>
<dbReference type="GO" id="GO:0005524">
    <property type="term" value="F:ATP binding"/>
    <property type="evidence" value="ECO:0007669"/>
    <property type="project" value="UniProtKB-KW"/>
</dbReference>
<dbReference type="Gene3D" id="1.10.472.130">
    <property type="match status" value="1"/>
</dbReference>
<dbReference type="Pfam" id="PF18199">
    <property type="entry name" value="Dynein_C"/>
    <property type="match status" value="1"/>
</dbReference>
<sequence length="4443" mass="505624">MSGIPAAKKKIAELELSLLNLQQNVDIPDVTLTIHPAIARAALACREAGRRPSPDAIGGYLLNDSGFLNRVQADVNMWIKEIQKVTKLDRDPGSGTASQEINFWLGMERAITTIEDRLKSDEAALTLDMLRHAKRFHATVSFLADTGLKDAGERVQRYNQLMKDFPLGELLSAPDVDKIRDAVQLIFQHMGRKLRASPYPIRRALALVEAISRDLSDQLLRVLAPRRLMFIPYAEFDRATSGCEAVFNAWDEELKEFLPTARDLIRKRSEKPMQMKVVPAHGRLQERIKYVRQFRRGHEQLLETIQRVLGGEDEKKSNVGGTIGGKGDPTLNGMSGSTALEDVTQAYEIVKRVDVLDVTTDGTEIWVAAENAYNEHIAQVENQIISLLRDRLGACRNASEMFRVLGKFNALFVRPKIRGAIQEYQSQLIDNVKEDIHNLHDKFKRRYENSEAALVSRLRDVPDVSGTIIWIKQIELQLAAYMSRVENVLGNRWQEYAEGQKLAAEWRAFKSRLETKPLFDAWLKTVQDRGNAQAQRVFAIVKTRATAGVGAPVLQLTVNFDNQLVQLFKEIRNLLWLGYSIPYSVTNLGKEVRRVYPFSVAIRETVRTYGKVCEDVIRHNNASVEPLIATYKRDVQQALARMMPYKWDMFVNSSLERDHGGRHVQAVRELAALVTMLQDKANLAIEIDGLISQAVEELMRCDFSREVIGEIVGRIQKMIDKLNFEAYSNLDIWVKDLDAKVEDILVARLQGAVKSWTNEFASQNDETTGKSSRRTRGMTTESQRTHAADRPRINVQIHEVRMKNQTMFLDPPLESAREQIYIQLHAWIATICTLPRIQSSRYDMMAKTAADTSYSSLLVKLQDGVLEKAYDVIEDKLRRVFDYVSIWLQYQSLWDLEAEKVYSYIGDDLAKWEQIVHEIRKARAIFDNSETEQSFGAIVIDYAQVQSKVNARYDQWQRDVLNRFGGKLSQSMRDFYAAISKSRNELEQHSALETQTTSEAVSFITLLQDLRRKLPRWTREMETFKNGQKTLERQRFQFPNDWLHSDQVDGEWSAFNEILARKNYSIQDQIAGLQIKIISEDKAVDQKITVILGEWEKGKPVQGSLRPETALNNLSVFEGRLARLKEEYEHVCRAKEALDLDLVVNDRVAPVLEEVRDLKSVWTELARVWASINELRDTSWSALVPRKLRTQLEALVNQTKEMPSKMRQYAAFDYVQEHLRSLSKVNQLLGELKSEALRDRHWKVLFRNLKIEGRFHLGDMTLGHLWDLDLKRNEASIRDVIIVAQGEMALEEFLKQVRETWSQYSLELVNYQNKCRLIRGWDELFAKCSENLSSLAAMKHSPYFKVFEDDASGWEEKLNRVHVLFDVWIDVQRQWVYLEGIFTSSGDIKALLPVETARFQNINTEFMAVMKKVYKSPFVLDVVNITNIQKSMERLADLLSKIQKALGEYLERERTAFPRFYFVGDEDLLEIIGNAKDILRIQKHFKKMFAGVAQLLLNEDATIVRGLVSREGETIAFKTDISVKDNPKINDWLTLVEKEMRVTLAMLLTDAVIELGGLYASLDPQKLLSWIDRFPAQLVILSTQILWTQSVDRALHAIEARGTKTFDVLKPAADKVENVLNALADAVLTDLAPLTRKKCEHLITELVHQRDVIRQLRHKSANSPKAFSWLAHMRFYFNQNIEDPISRLTIQMANATFQYGFEYLGVADRLVQTPLTDRCYLTLTQALDSRMGGSPFGPAGTGKTESVKALGVALGRFVLVFCCDETFDFQAMGRIFVGLCRVGAWGCFDEFNRLEERILSAVSQQIQTIQLGLREGAGEIELVGKNLRVNPSTGVFITMNPGYAGRQNLPDNLKKLFRSIAMTNPDRELIAQVMLFSQGFRSGELLASKVVPFFILCQEQLSPQSHYDFGLRALKSVLVSAGNLKRDRLQRIRKDEAGGKLLNDVTDELEELSEPRAEQQILIQSIRETVAPKLVADDVPLLQSLVADVFPGVDYVPFELDKLKNEIKKVCLERNLVDGDLWMEKTIQLYQIQIIHHGVMLVGPSGSGKTTAREVLLSSLERVEGVEGVAHVINPKAMSKEHLYGSMDSTTREWTDGLFTNILRKIVDNIRGESNKRHWIIFDGDVDPEWVENLNSLLDDNKLLTLPNGERLNLPSNVRILFEVDTLRYATLATVSRCGMVWFSDEVVSLNMHFTNYLLQLRNQPLDEPEEEFLTPRQSMQSLASRTTLDVDATSSVLRTQRQCEEVIAPFLAPDALVARALDCAEELDHIMDFTRTRALNTLFSLLNKAVRSVIDYNVHHIDFPMAPDHLEAYMTKRLVFALVWSFAGDSSHDSRAQVGDFIRDYTALDLPSSLTGGSIIDYDVSIHSGDWVPWQSRVPQIDIETHNVTSNDVVIPTIDTIRHEEILYSWLSEHKPLILCGPPGSGKTMTLLSALRKLPDMEVVPLNFSSATTPELILKTFDQHCEYRKTPTGLVLAPVAQGRWMVVFCDEINLPATDKYGTQRVISFLRQLVADNGFWRTSDKSFVRLERIQFVGACNPPTDPGRVPLSHRFLRHAPVVLVDYPGEISLQQIYGTFSRAALKVVPSLRGYSAPLTSAMVEFYVRSQKHFTPDIQAHYIYSPRELTRWIRGIYEALKPLESASVEGLVRIWAHEGLRLFQDRLVSIEERNWTDEVINEMASKYFPTISRDEALERPMLYSNWLSKFYVPVQREQLRDFVKARLRVFYEEELDVPLVLFNDVLEHVLRIDRVFRQVQGHLLLIGVSGSGKTTLSRFVAWMNGLSTFQIKVHNKYTAEDFDEDLRQVLRRAGCKGEKMVFIMDESNVLESSFLERMNTLLANSEIPGLFEGDDYSSLMTQCKEGAQREGLILDSGEELYKWFTAQITKNLHVVFTMNPPEGGLATRAATSPALFNRCVLDWFGDWSDQALFQVGAEFTQNLDVDDPKYTTPDGFPVIYKDLSLPTTQRLAVVNAFVGVHQSLYDINSKMSKRTGRTNHVTPRHYLDFIKHYERLFREKKDELEEQQRHLNVGLDKLRDTVIKVEELRISLAEKGRELENKNDLANEKLKRMLAEQNEAEQKRVVSLQIQRDLGKQNDEIASRRQLVIDDLAKAEPAVLEAQRSVSNIKKQHLVELRSMGSPPTAVKLALESVCVLLGERVADWKSVQSIIKRDDFIANIINFNTDKLTSSMKKVIKDQYMSDPIYNYETVNRASKACGPLVQWVLAQVNYSEILERVGPLRDEVTRLEDSQKETQHRATQIEEMVGELEDSITRYKDEYAALIAEVQGIKMEMEKVRSKVDRSIKLLSNLSSEKERWEDTSSSFESQMATIVGDVLLASAFLAYAGFFDQQYRDQLIMKWSDLLRKSGLRFKQDISLPEFLSTAEERLAWRQHGLPADDLCTENAVMLKRFNRYPLIIDPSGQATTFLLNEYKGRKIAVTSFLDDAFTKALESALRFGNPLLIQDVEHLDPILNPVLNRELRKTGGRTLIRLGNQDIDFSPAFMLFLSTRDPSANFRPDLSSRVTFVNFTVTRASLQSQCLHEVLKSERPDVDRKRNDLIKLQGEFQLRLRQLEKSLLQALNDSKGNILDDDHVMTTLETLKQEAADVSAKVEETDSIMKEVEVVTDVYTPLATACSSIFFVLEQLSSIHHFYRFSLDFFYEIFDSVIHRNTNIAKLTEPLERLRILNRDLFRVTFARTAISLLNEDQYVFALLLSQIKIRGTSDQPEDMEYELLLGMAESVLGTPITGLDLNRIIKITGEVIGKRVAEYSAAPMFKGLPNHVLQNEELWKAFMNDPSPEESVPDCWELSKGATNGPVASAFRNLLVVKAFRPDRLRAATTKFLETTFDLNLLESRDLSLRTVVDEVKATTPLVFSSVPGFDASDRVENLAAEYGAKLSAVAMGSAEGFSLADSAIAHAVKNGTWVLLKNVHLASHWLGHLEKRLTTLKPNKNFRLFLTTETSPKVPANLLRLSRVLMFEPPPGIKASMQSALASIAPQRYSKGPVEKSRLYFLLAWLHSVVQERLRYVPVGWTKRYEFTEADFESSLTTVDVWIELVAQGRSNISPTKIPWDALRQLVKETIYGGKIDNDFDQEILNTFIDELFTPHSYDIGFKLVNDPAADRSLVVAEGTRVEHFMEWVDNLPDQEPPTWLGLPDNADKVLSANKGFELLSKVRQLRSLLDDDEVAYAPEAKGIKEGPSSGFVQPAWMRNLHIVCDNWLSLLPDVLPHLPRYNDSVRDPLFRFFDREFKIGTSLLATVRKDLIDLKTVCEGRGKQTNRLRGLVVSLTGGVIPTNWKIYKTPKDLSLNSFVPDLAYRLTQLKMVSARSMPSSSGVKQIQPIVMSEVILNTPISIGALFMPDAFITATRQAVAQVKGWSLEELKMEVEWVKHDAEGTSATLSATLPVYLNKDRKDILFRAALPVVQGTGNERRMVQRGVCLTVS</sequence>
<dbReference type="SUPFAM" id="SSF52540">
    <property type="entry name" value="P-loop containing nucleoside triphosphate hydrolases"/>
    <property type="match status" value="4"/>
</dbReference>
<dbReference type="Gene3D" id="1.10.8.1220">
    <property type="match status" value="1"/>
</dbReference>
<protein>
    <recommendedName>
        <fullName evidence="4">Dynein heavy chain, cytoplasmic</fullName>
    </recommendedName>
    <alternativeName>
        <fullName evidence="14">Dynein heavy chain, cytosolic</fullName>
    </alternativeName>
</protein>
<evidence type="ECO:0000313" key="18">
    <source>
        <dbReference type="EMBL" id="KXS20765.1"/>
    </source>
</evidence>
<dbReference type="InterPro" id="IPR003593">
    <property type="entry name" value="AAA+_ATPase"/>
</dbReference>
<evidence type="ECO:0000256" key="7">
    <source>
        <dbReference type="ARBA" id="ARBA00022737"/>
    </source>
</evidence>
<dbReference type="Pfam" id="PF12774">
    <property type="entry name" value="AAA_6"/>
    <property type="match status" value="2"/>
</dbReference>
<keyword evidence="11 15" id="KW-0175">Coiled coil</keyword>
<evidence type="ECO:0000256" key="15">
    <source>
        <dbReference type="SAM" id="Coils"/>
    </source>
</evidence>
<accession>A0A139AWB6</accession>